<evidence type="ECO:0000256" key="1">
    <source>
        <dbReference type="ARBA" id="ARBA00009820"/>
    </source>
</evidence>
<dbReference type="Gene3D" id="2.120.10.30">
    <property type="entry name" value="TolB, C-terminal domain"/>
    <property type="match status" value="1"/>
</dbReference>
<proteinExistence type="inferred from homology"/>
<comment type="similarity">
    <text evidence="1">Belongs to the TolB family.</text>
</comment>
<organism evidence="3 4">
    <name type="scientific">Lentiprolixibacter aurantiacus</name>
    <dbReference type="NCBI Taxonomy" id="2993939"/>
    <lineage>
        <taxon>Bacteria</taxon>
        <taxon>Pseudomonadati</taxon>
        <taxon>Bacteroidota</taxon>
        <taxon>Flavobacteriia</taxon>
        <taxon>Flavobacteriales</taxon>
        <taxon>Flavobacteriaceae</taxon>
        <taxon>Lentiprolixibacter</taxon>
    </lineage>
</organism>
<name>A0AAE3MLS6_9FLAO</name>
<dbReference type="InterPro" id="IPR032485">
    <property type="entry name" value="LRP1-like_beta_prop"/>
</dbReference>
<dbReference type="PANTHER" id="PTHR36842">
    <property type="entry name" value="PROTEIN TOLB HOMOLOG"/>
    <property type="match status" value="1"/>
</dbReference>
<reference evidence="3" key="1">
    <citation type="submission" date="2022-11" db="EMBL/GenBank/DDBJ databases">
        <title>The characterization of three novel Bacteroidetes species and genomic analysis of their roles in tidal elemental geochemical cycles.</title>
        <authorList>
            <person name="Ma K.-J."/>
        </authorList>
    </citation>
    <scope>NUCLEOTIDE SEQUENCE</scope>
    <source>
        <strain evidence="3">M415</strain>
    </source>
</reference>
<dbReference type="InterPro" id="IPR011659">
    <property type="entry name" value="WD40"/>
</dbReference>
<dbReference type="SUPFAM" id="SSF82171">
    <property type="entry name" value="DPP6 N-terminal domain-like"/>
    <property type="match status" value="1"/>
</dbReference>
<dbReference type="Pfam" id="PF16472">
    <property type="entry name" value="DUF5050"/>
    <property type="match status" value="1"/>
</dbReference>
<dbReference type="AlphaFoldDB" id="A0AAE3MLS6"/>
<dbReference type="Proteomes" id="UP001207116">
    <property type="component" value="Unassembled WGS sequence"/>
</dbReference>
<evidence type="ECO:0000313" key="4">
    <source>
        <dbReference type="Proteomes" id="UP001207116"/>
    </source>
</evidence>
<sequence>MKGTGIFVSGRWPIIKAPLFFLFALLMNLLNAQENSELISQLETYALDTGKRTVVLTENAHFEAPNWSTDGSYLLINQEGKLYRVYLKDSRKEQLNSGMATRCNNDHGISFSGKLIAISNNDPPPNPNSGGSRIYVLPVTGGKPELITPNAPSYWHGWSPDDKWLVYVAERGGEYDIYKISLDGGDEIRLTDLPGLQDGPEYSPDGKYIYYNSAHSGSMELWRMDPDGKEHTQLTDDKFSNWFPHPSPDGRYLVYLSYLQDQGEGHPPMKEVALKLMDLKDKSVKTLTSFTGGQGTINVPSWSPDSKHFAFVTYRYK</sequence>
<evidence type="ECO:0000259" key="2">
    <source>
        <dbReference type="Pfam" id="PF16472"/>
    </source>
</evidence>
<dbReference type="EMBL" id="JAPFQP010000002">
    <property type="protein sequence ID" value="MCX2719794.1"/>
    <property type="molecule type" value="Genomic_DNA"/>
</dbReference>
<comment type="caution">
    <text evidence="3">The sequence shown here is derived from an EMBL/GenBank/DDBJ whole genome shotgun (WGS) entry which is preliminary data.</text>
</comment>
<dbReference type="RefSeq" id="WP_266012831.1">
    <property type="nucleotide sequence ID" value="NZ_JAPFQP010000002.1"/>
</dbReference>
<accession>A0AAE3MLS6</accession>
<dbReference type="Pfam" id="PF07676">
    <property type="entry name" value="PD40"/>
    <property type="match status" value="1"/>
</dbReference>
<dbReference type="InterPro" id="IPR011042">
    <property type="entry name" value="6-blade_b-propeller_TolB-like"/>
</dbReference>
<dbReference type="PANTHER" id="PTHR36842:SF1">
    <property type="entry name" value="PROTEIN TOLB"/>
    <property type="match status" value="1"/>
</dbReference>
<protein>
    <submittedName>
        <fullName evidence="3">Transporter</fullName>
    </submittedName>
</protein>
<keyword evidence="4" id="KW-1185">Reference proteome</keyword>
<feature type="domain" description="Prolow-density lipoprotein receptor-related protein 1-like beta-propeller" evidence="2">
    <location>
        <begin position="161"/>
        <end position="241"/>
    </location>
</feature>
<gene>
    <name evidence="3" type="ORF">OO016_09280</name>
</gene>
<evidence type="ECO:0000313" key="3">
    <source>
        <dbReference type="EMBL" id="MCX2719794.1"/>
    </source>
</evidence>